<dbReference type="GO" id="GO:0016740">
    <property type="term" value="F:transferase activity"/>
    <property type="evidence" value="ECO:0007669"/>
    <property type="project" value="UniProtKB-ARBA"/>
</dbReference>
<dbReference type="EMBL" id="AYYZ01000029">
    <property type="protein sequence ID" value="KRM52038.1"/>
    <property type="molecule type" value="Genomic_DNA"/>
</dbReference>
<dbReference type="InterPro" id="IPR006195">
    <property type="entry name" value="aa-tRNA-synth_II"/>
</dbReference>
<evidence type="ECO:0000313" key="9">
    <source>
        <dbReference type="EMBL" id="KRM52038.1"/>
    </source>
</evidence>
<evidence type="ECO:0000256" key="2">
    <source>
        <dbReference type="ARBA" id="ARBA00022598"/>
    </source>
</evidence>
<keyword evidence="4" id="KW-0547">Nucleotide-binding</keyword>
<gene>
    <name evidence="9" type="ORF">FC64_GL001234</name>
</gene>
<evidence type="ECO:0000256" key="7">
    <source>
        <dbReference type="NCBIfam" id="TIGR00669"/>
    </source>
</evidence>
<dbReference type="Pfam" id="PF03590">
    <property type="entry name" value="AsnA"/>
    <property type="match status" value="1"/>
</dbReference>
<dbReference type="STRING" id="1423820.FC64_GL001234"/>
<evidence type="ECO:0000259" key="8">
    <source>
        <dbReference type="PROSITE" id="PS50862"/>
    </source>
</evidence>
<feature type="domain" description="Aminoacyl-transfer RNA synthetases class-II family profile" evidence="8">
    <location>
        <begin position="12"/>
        <end position="303"/>
    </location>
</feature>
<evidence type="ECO:0000256" key="6">
    <source>
        <dbReference type="ARBA" id="ARBA00022888"/>
    </source>
</evidence>
<dbReference type="GO" id="GO:0005829">
    <property type="term" value="C:cytosol"/>
    <property type="evidence" value="ECO:0007669"/>
    <property type="project" value="TreeGrafter"/>
</dbReference>
<keyword evidence="6" id="KW-0061">Asparagine biosynthesis</keyword>
<dbReference type="InterPro" id="IPR045864">
    <property type="entry name" value="aa-tRNA-synth_II/BPL/LPL"/>
</dbReference>
<keyword evidence="5" id="KW-0067">ATP-binding</keyword>
<sequence length="317" mass="35923">MTSKYQTLKDIQAVKQTFSTELANNLSLIPVPAPLFVTKDSGLNDNLNGVERPVKFLTKQGDDLEVVHSLAKWKRYALGEFEIDPGHGIVTDMRAIRRDEDLDAIHSYYVDQWDWEKCILKEQRSLDFLKENVIKIFNALKTTEDAMLKKNPQLTQKLPEDITFVSSQELEDAYPALSPAEREDVVAKKYGAIFITGIGKKLNSGKRHDLRAPDYDDWDLNGDLIVYNPVSGHSLELSSMGIRVDKKSLIKQLAECDCSERLELPFHKKIINEELPYSIGGGIGQSRVCMFMLEKEHIAEVHPSVWDSVEETVSSLI</sequence>
<dbReference type="PIRSF" id="PIRSF001555">
    <property type="entry name" value="Asp_ammon_ligase"/>
    <property type="match status" value="1"/>
</dbReference>
<evidence type="ECO:0000256" key="5">
    <source>
        <dbReference type="ARBA" id="ARBA00022840"/>
    </source>
</evidence>
<dbReference type="PANTHER" id="PTHR30073">
    <property type="entry name" value="ASPARTATE--AMMONIA LIGASE"/>
    <property type="match status" value="1"/>
</dbReference>
<dbReference type="GO" id="GO:0004071">
    <property type="term" value="F:aspartate-ammonia ligase activity"/>
    <property type="evidence" value="ECO:0007669"/>
    <property type="project" value="UniProtKB-UniRule"/>
</dbReference>
<dbReference type="SUPFAM" id="SSF55681">
    <property type="entry name" value="Class II aaRS and biotin synthetases"/>
    <property type="match status" value="1"/>
</dbReference>
<dbReference type="EC" id="6.3.1.1" evidence="7"/>
<proteinExistence type="predicted"/>
<dbReference type="RefSeq" id="WP_057907054.1">
    <property type="nucleotide sequence ID" value="NZ_AYYZ01000029.1"/>
</dbReference>
<dbReference type="GO" id="GO:0005524">
    <property type="term" value="F:ATP binding"/>
    <property type="evidence" value="ECO:0007669"/>
    <property type="project" value="UniProtKB-KW"/>
</dbReference>
<keyword evidence="3" id="KW-0028">Amino-acid biosynthesis</keyword>
<dbReference type="Gene3D" id="3.30.930.10">
    <property type="entry name" value="Bira Bifunctional Protein, Domain 2"/>
    <property type="match status" value="1"/>
</dbReference>
<dbReference type="PATRIC" id="fig|1423820.4.peg.1260"/>
<evidence type="ECO:0000256" key="3">
    <source>
        <dbReference type="ARBA" id="ARBA00022605"/>
    </source>
</evidence>
<dbReference type="GO" id="GO:0006529">
    <property type="term" value="P:asparagine biosynthetic process"/>
    <property type="evidence" value="ECO:0007669"/>
    <property type="project" value="UniProtKB-UniRule"/>
</dbReference>
<dbReference type="NCBIfam" id="TIGR00669">
    <property type="entry name" value="asnA"/>
    <property type="match status" value="1"/>
</dbReference>
<dbReference type="PANTHER" id="PTHR30073:SF5">
    <property type="entry name" value="ASPARTATE--AMMONIA LIGASE"/>
    <property type="match status" value="1"/>
</dbReference>
<accession>A0A0R1ZK20</accession>
<evidence type="ECO:0000256" key="1">
    <source>
        <dbReference type="ARBA" id="ARBA00022490"/>
    </source>
</evidence>
<name>A0A0R1ZK20_9LACO</name>
<keyword evidence="10" id="KW-1185">Reference proteome</keyword>
<dbReference type="AlphaFoldDB" id="A0A0R1ZK20"/>
<evidence type="ECO:0000313" key="10">
    <source>
        <dbReference type="Proteomes" id="UP000051291"/>
    </source>
</evidence>
<keyword evidence="2" id="KW-0436">Ligase</keyword>
<dbReference type="Proteomes" id="UP000051291">
    <property type="component" value="Unassembled WGS sequence"/>
</dbReference>
<dbReference type="PROSITE" id="PS50862">
    <property type="entry name" value="AA_TRNA_LIGASE_II"/>
    <property type="match status" value="1"/>
</dbReference>
<dbReference type="InterPro" id="IPR004618">
    <property type="entry name" value="AsnA"/>
</dbReference>
<comment type="caution">
    <text evidence="9">The sequence shown here is derived from an EMBL/GenBank/DDBJ whole genome shotgun (WGS) entry which is preliminary data.</text>
</comment>
<protein>
    <recommendedName>
        <fullName evidence="7">Aspartate--ammonia ligase</fullName>
        <ecNumber evidence="7">6.3.1.1</ecNumber>
    </recommendedName>
</protein>
<organism evidence="9 10">
    <name type="scientific">Ligilactobacillus araffinosus DSM 20653</name>
    <dbReference type="NCBI Taxonomy" id="1423820"/>
    <lineage>
        <taxon>Bacteria</taxon>
        <taxon>Bacillati</taxon>
        <taxon>Bacillota</taxon>
        <taxon>Bacilli</taxon>
        <taxon>Lactobacillales</taxon>
        <taxon>Lactobacillaceae</taxon>
        <taxon>Ligilactobacillus</taxon>
    </lineage>
</organism>
<keyword evidence="1" id="KW-0963">Cytoplasm</keyword>
<dbReference type="GO" id="GO:0140096">
    <property type="term" value="F:catalytic activity, acting on a protein"/>
    <property type="evidence" value="ECO:0007669"/>
    <property type="project" value="UniProtKB-ARBA"/>
</dbReference>
<reference evidence="9 10" key="1">
    <citation type="journal article" date="2015" name="Genome Announc.">
        <title>Expanding the biotechnology potential of lactobacilli through comparative genomics of 213 strains and associated genera.</title>
        <authorList>
            <person name="Sun Z."/>
            <person name="Harris H.M."/>
            <person name="McCann A."/>
            <person name="Guo C."/>
            <person name="Argimon S."/>
            <person name="Zhang W."/>
            <person name="Yang X."/>
            <person name="Jeffery I.B."/>
            <person name="Cooney J.C."/>
            <person name="Kagawa T.F."/>
            <person name="Liu W."/>
            <person name="Song Y."/>
            <person name="Salvetti E."/>
            <person name="Wrobel A."/>
            <person name="Rasinkangas P."/>
            <person name="Parkhill J."/>
            <person name="Rea M.C."/>
            <person name="O'Sullivan O."/>
            <person name="Ritari J."/>
            <person name="Douillard F.P."/>
            <person name="Paul Ross R."/>
            <person name="Yang R."/>
            <person name="Briner A.E."/>
            <person name="Felis G.E."/>
            <person name="de Vos W.M."/>
            <person name="Barrangou R."/>
            <person name="Klaenhammer T.R."/>
            <person name="Caufield P.W."/>
            <person name="Cui Y."/>
            <person name="Zhang H."/>
            <person name="O'Toole P.W."/>
        </authorList>
    </citation>
    <scope>NUCLEOTIDE SEQUENCE [LARGE SCALE GENOMIC DNA]</scope>
    <source>
        <strain evidence="9 10">DSM 20653</strain>
    </source>
</reference>
<evidence type="ECO:0000256" key="4">
    <source>
        <dbReference type="ARBA" id="ARBA00022741"/>
    </source>
</evidence>